<dbReference type="InterPro" id="IPR011701">
    <property type="entry name" value="MFS"/>
</dbReference>
<organism evidence="10 11">
    <name type="scientific">Asanoa hainanensis</name>
    <dbReference type="NCBI Taxonomy" id="560556"/>
    <lineage>
        <taxon>Bacteria</taxon>
        <taxon>Bacillati</taxon>
        <taxon>Actinomycetota</taxon>
        <taxon>Actinomycetes</taxon>
        <taxon>Micromonosporales</taxon>
        <taxon>Micromonosporaceae</taxon>
        <taxon>Asanoa</taxon>
    </lineage>
</organism>
<keyword evidence="2" id="KW-0813">Transport</keyword>
<dbReference type="GO" id="GO:0022857">
    <property type="term" value="F:transmembrane transporter activity"/>
    <property type="evidence" value="ECO:0007669"/>
    <property type="project" value="InterPro"/>
</dbReference>
<dbReference type="AlphaFoldDB" id="A0A239P9K1"/>
<evidence type="ECO:0000256" key="3">
    <source>
        <dbReference type="ARBA" id="ARBA00022475"/>
    </source>
</evidence>
<comment type="subcellular location">
    <subcellularLocation>
        <location evidence="1">Cell membrane</location>
        <topology evidence="1">Multi-pass membrane protein</topology>
    </subcellularLocation>
</comment>
<feature type="transmembrane region" description="Helical" evidence="8">
    <location>
        <begin position="12"/>
        <end position="37"/>
    </location>
</feature>
<evidence type="ECO:0000256" key="8">
    <source>
        <dbReference type="SAM" id="Phobius"/>
    </source>
</evidence>
<feature type="transmembrane region" description="Helical" evidence="8">
    <location>
        <begin position="306"/>
        <end position="326"/>
    </location>
</feature>
<feature type="transmembrane region" description="Helical" evidence="8">
    <location>
        <begin position="271"/>
        <end position="294"/>
    </location>
</feature>
<feature type="transmembrane region" description="Helical" evidence="8">
    <location>
        <begin position="202"/>
        <end position="221"/>
    </location>
</feature>
<evidence type="ECO:0000256" key="6">
    <source>
        <dbReference type="ARBA" id="ARBA00023136"/>
    </source>
</evidence>
<dbReference type="PANTHER" id="PTHR42718">
    <property type="entry name" value="MAJOR FACILITATOR SUPERFAMILY MULTIDRUG TRANSPORTER MFSC"/>
    <property type="match status" value="1"/>
</dbReference>
<evidence type="ECO:0000256" key="7">
    <source>
        <dbReference type="SAM" id="MobiDB-lite"/>
    </source>
</evidence>
<dbReference type="CDD" id="cd17321">
    <property type="entry name" value="MFS_MMR_MDR_like"/>
    <property type="match status" value="1"/>
</dbReference>
<proteinExistence type="predicted"/>
<evidence type="ECO:0000256" key="1">
    <source>
        <dbReference type="ARBA" id="ARBA00004651"/>
    </source>
</evidence>
<feature type="transmembrane region" description="Helical" evidence="8">
    <location>
        <begin position="233"/>
        <end position="250"/>
    </location>
</feature>
<keyword evidence="11" id="KW-1185">Reference proteome</keyword>
<dbReference type="Pfam" id="PF07690">
    <property type="entry name" value="MFS_1"/>
    <property type="match status" value="1"/>
</dbReference>
<sequence length="503" mass="51090">MNVNDLRAGRKEWVGLAVLALPSLLVSIDLFVLLLAVPQLSGDLGAGSTDQLWIIDGYGFLLSGFLITMGALGDRLGRRRLLLGGAAVFGVASVLAAYADSPAMLIAARALLGVAGAAMGPTTLALITGMFRDPKQRATAIGVWLMSLMGGSAIGPVVGGVLLGHFWWGSVFLIAVPAMVLLLALGPVLLPKDRPGRDPAPLDLVSVGLSLAAILPAVYGIKELARHGVSPTPAAALVVGLLFAVVFLRRQRTLAHPLVDLRLFRERTFRTALGAMFVNTMLPGTVMVLITQFLQLVAGYQPLRAGLTLLPAVAAGLVATQLAPLAARRIRPAPLIAGGLAISVVGLVLLTAATDATAVITGMALFNIGAGPLVTLGTGIVVGAVPPERAGSAASLSQTANEFGFALGVAVFGSVAAAVHRHGAPAGSGDSLATTPPALLAQARDAFTDGLHLVAAISAAAIAVAAVLCLRALRHLPPVGQGHGQGKEVTEPTNSTPVGHGGA</sequence>
<feature type="transmembrane region" description="Helical" evidence="8">
    <location>
        <begin position="105"/>
        <end position="127"/>
    </location>
</feature>
<keyword evidence="4 8" id="KW-0812">Transmembrane</keyword>
<feature type="region of interest" description="Disordered" evidence="7">
    <location>
        <begin position="479"/>
        <end position="503"/>
    </location>
</feature>
<protein>
    <submittedName>
        <fullName evidence="10">MFS transporter, DHA2 family, multidrug resistance protein</fullName>
    </submittedName>
</protein>
<feature type="transmembrane region" description="Helical" evidence="8">
    <location>
        <begin position="52"/>
        <end position="72"/>
    </location>
</feature>
<feature type="transmembrane region" description="Helical" evidence="8">
    <location>
        <begin position="359"/>
        <end position="382"/>
    </location>
</feature>
<dbReference type="Gene3D" id="1.20.1720.10">
    <property type="entry name" value="Multidrug resistance protein D"/>
    <property type="match status" value="1"/>
</dbReference>
<reference evidence="10 11" key="1">
    <citation type="submission" date="2017-06" db="EMBL/GenBank/DDBJ databases">
        <authorList>
            <person name="Kim H.J."/>
            <person name="Triplett B.A."/>
        </authorList>
    </citation>
    <scope>NUCLEOTIDE SEQUENCE [LARGE SCALE GENOMIC DNA]</scope>
    <source>
        <strain evidence="10 11">CGMCC 4.5593</strain>
    </source>
</reference>
<feature type="transmembrane region" description="Helical" evidence="8">
    <location>
        <begin position="139"/>
        <end position="159"/>
    </location>
</feature>
<dbReference type="OrthoDB" id="9781469at2"/>
<dbReference type="GO" id="GO:0005886">
    <property type="term" value="C:plasma membrane"/>
    <property type="evidence" value="ECO:0007669"/>
    <property type="project" value="UniProtKB-SubCell"/>
</dbReference>
<evidence type="ECO:0000256" key="2">
    <source>
        <dbReference type="ARBA" id="ARBA00022448"/>
    </source>
</evidence>
<dbReference type="EMBL" id="FZPH01000015">
    <property type="protein sequence ID" value="SNT63563.1"/>
    <property type="molecule type" value="Genomic_DNA"/>
</dbReference>
<name>A0A239P9K1_9ACTN</name>
<dbReference type="PANTHER" id="PTHR42718:SF47">
    <property type="entry name" value="METHYL VIOLOGEN RESISTANCE PROTEIN SMVA"/>
    <property type="match status" value="1"/>
</dbReference>
<keyword evidence="5 8" id="KW-1133">Transmembrane helix</keyword>
<feature type="transmembrane region" description="Helical" evidence="8">
    <location>
        <begin position="333"/>
        <end position="353"/>
    </location>
</feature>
<feature type="domain" description="Major facilitator superfamily (MFS) profile" evidence="9">
    <location>
        <begin position="15"/>
        <end position="477"/>
    </location>
</feature>
<dbReference type="RefSeq" id="WP_089254102.1">
    <property type="nucleotide sequence ID" value="NZ_FZPH01000015.1"/>
</dbReference>
<feature type="transmembrane region" description="Helical" evidence="8">
    <location>
        <begin position="450"/>
        <end position="473"/>
    </location>
</feature>
<feature type="transmembrane region" description="Helical" evidence="8">
    <location>
        <begin position="81"/>
        <end position="99"/>
    </location>
</feature>
<feature type="transmembrane region" description="Helical" evidence="8">
    <location>
        <begin position="165"/>
        <end position="190"/>
    </location>
</feature>
<evidence type="ECO:0000313" key="11">
    <source>
        <dbReference type="Proteomes" id="UP000198362"/>
    </source>
</evidence>
<dbReference type="SUPFAM" id="SSF103473">
    <property type="entry name" value="MFS general substrate transporter"/>
    <property type="match status" value="1"/>
</dbReference>
<dbReference type="Gene3D" id="1.20.1250.20">
    <property type="entry name" value="MFS general substrate transporter like domains"/>
    <property type="match status" value="1"/>
</dbReference>
<dbReference type="PROSITE" id="PS50850">
    <property type="entry name" value="MFS"/>
    <property type="match status" value="1"/>
</dbReference>
<evidence type="ECO:0000256" key="5">
    <source>
        <dbReference type="ARBA" id="ARBA00022989"/>
    </source>
</evidence>
<keyword evidence="3" id="KW-1003">Cell membrane</keyword>
<dbReference type="Proteomes" id="UP000198362">
    <property type="component" value="Unassembled WGS sequence"/>
</dbReference>
<evidence type="ECO:0000259" key="9">
    <source>
        <dbReference type="PROSITE" id="PS50850"/>
    </source>
</evidence>
<evidence type="ECO:0000313" key="10">
    <source>
        <dbReference type="EMBL" id="SNT63563.1"/>
    </source>
</evidence>
<evidence type="ECO:0000256" key="4">
    <source>
        <dbReference type="ARBA" id="ARBA00022692"/>
    </source>
</evidence>
<accession>A0A239P9K1</accession>
<dbReference type="InterPro" id="IPR036259">
    <property type="entry name" value="MFS_trans_sf"/>
</dbReference>
<dbReference type="InterPro" id="IPR020846">
    <property type="entry name" value="MFS_dom"/>
</dbReference>
<gene>
    <name evidence="10" type="ORF">SAMN05421812_115140</name>
</gene>
<feature type="transmembrane region" description="Helical" evidence="8">
    <location>
        <begin position="403"/>
        <end position="420"/>
    </location>
</feature>
<keyword evidence="6 8" id="KW-0472">Membrane</keyword>